<reference evidence="2 3" key="1">
    <citation type="submission" date="2016-05" db="EMBL/GenBank/DDBJ databases">
        <title>Comparative analysis of secretome profiles of manganese(II)-oxidizing ascomycete fungi.</title>
        <authorList>
            <consortium name="DOE Joint Genome Institute"/>
            <person name="Zeiner C.A."/>
            <person name="Purvine S.O."/>
            <person name="Zink E.M."/>
            <person name="Wu S."/>
            <person name="Pasa-Tolic L."/>
            <person name="Chaput D.L."/>
            <person name="Haridas S."/>
            <person name="Grigoriev I.V."/>
            <person name="Santelli C.M."/>
            <person name="Hansel C.M."/>
        </authorList>
    </citation>
    <scope>NUCLEOTIDE SEQUENCE [LARGE SCALE GENOMIC DNA]</scope>
    <source>
        <strain evidence="2 3">SRC1lrK2f</strain>
    </source>
</reference>
<feature type="compositionally biased region" description="Basic residues" evidence="1">
    <location>
        <begin position="283"/>
        <end position="299"/>
    </location>
</feature>
<organism evidence="2 3">
    <name type="scientific">Alternaria alternata</name>
    <name type="common">Alternaria rot fungus</name>
    <name type="synonym">Torula alternata</name>
    <dbReference type="NCBI Taxonomy" id="5599"/>
    <lineage>
        <taxon>Eukaryota</taxon>
        <taxon>Fungi</taxon>
        <taxon>Dikarya</taxon>
        <taxon>Ascomycota</taxon>
        <taxon>Pezizomycotina</taxon>
        <taxon>Dothideomycetes</taxon>
        <taxon>Pleosporomycetidae</taxon>
        <taxon>Pleosporales</taxon>
        <taxon>Pleosporineae</taxon>
        <taxon>Pleosporaceae</taxon>
        <taxon>Alternaria</taxon>
        <taxon>Alternaria sect. Alternaria</taxon>
        <taxon>Alternaria alternata complex</taxon>
    </lineage>
</organism>
<feature type="region of interest" description="Disordered" evidence="1">
    <location>
        <begin position="1"/>
        <end position="24"/>
    </location>
</feature>
<dbReference type="STRING" id="5599.A0A177DHA3"/>
<dbReference type="GeneID" id="29114184"/>
<name>A0A177DHA3_ALTAL</name>
<dbReference type="EMBL" id="KV441482">
    <property type="protein sequence ID" value="OAG19085.1"/>
    <property type="molecule type" value="Genomic_DNA"/>
</dbReference>
<dbReference type="VEuPathDB" id="FungiDB:CC77DRAFT_1063001"/>
<evidence type="ECO:0000256" key="1">
    <source>
        <dbReference type="SAM" id="MobiDB-lite"/>
    </source>
</evidence>
<dbReference type="AlphaFoldDB" id="A0A177DHA3"/>
<accession>A0A177DHA3</accession>
<dbReference type="RefSeq" id="XP_018384506.1">
    <property type="nucleotide sequence ID" value="XM_018528590.1"/>
</dbReference>
<evidence type="ECO:0000313" key="3">
    <source>
        <dbReference type="Proteomes" id="UP000077248"/>
    </source>
</evidence>
<gene>
    <name evidence="2" type="ORF">CC77DRAFT_1063001</name>
</gene>
<keyword evidence="3" id="KW-1185">Reference proteome</keyword>
<protein>
    <submittedName>
        <fullName evidence="2">Uncharacterized protein</fullName>
    </submittedName>
</protein>
<dbReference type="Proteomes" id="UP000077248">
    <property type="component" value="Unassembled WGS sequence"/>
</dbReference>
<proteinExistence type="predicted"/>
<dbReference type="KEGG" id="aalt:CC77DRAFT_1063001"/>
<feature type="region of interest" description="Disordered" evidence="1">
    <location>
        <begin position="279"/>
        <end position="315"/>
    </location>
</feature>
<sequence>MQHQGTPSRIPIRIKTEDGAPLAASLEIPRRQTSRVRSPSQTPVKVKVEDVEEDVDEDAEEDVVPVIVNTETPRRFPSFSEFQEAWSRSPLRVPTPLAREFYRCMIVKRESDELLGSEDGMPLLCHDCDRSAGIHTKKPPTEASCDLCSPSPRSVVKFKEEAELLSGRHIPAGAYKAETISPSASPKIQHQTHPATNQSRLYHEARFSGRNTATSPPTCRPDTEFSYLLPVTPTPFSTPNAPINPYNRPAHLHCIPGSLLEGMHRRTRWGRRDIWDKQDDKERRKRRAKHEKRAKQRKQAKQDKPVKQAARIPARIPQSPSARLAEYVAEDEHEISHETSHEEAESGHEQTCAWYKIPFCKCCACIMVVGTKLLRSIFIPSLVVVPRPCRTTSMIPKPKRWVRKRKWCHLQKSSKRRDGQEVIGDESHAARRHELFIPGRVVVVREI</sequence>
<evidence type="ECO:0000313" key="2">
    <source>
        <dbReference type="EMBL" id="OAG19085.1"/>
    </source>
</evidence>